<keyword evidence="4" id="KW-1185">Reference proteome</keyword>
<dbReference type="Gene3D" id="2.60.40.10">
    <property type="entry name" value="Immunoglobulins"/>
    <property type="match status" value="1"/>
</dbReference>
<keyword evidence="3" id="KW-0121">Carboxypeptidase</keyword>
<dbReference type="AlphaFoldDB" id="A0A4R0NI91"/>
<feature type="signal peptide" evidence="2">
    <location>
        <begin position="1"/>
        <end position="18"/>
    </location>
</feature>
<evidence type="ECO:0000256" key="1">
    <source>
        <dbReference type="SAM" id="MobiDB-lite"/>
    </source>
</evidence>
<feature type="chain" id="PRO_5020275983" evidence="2">
    <location>
        <begin position="19"/>
        <end position="478"/>
    </location>
</feature>
<dbReference type="RefSeq" id="WP_131607517.1">
    <property type="nucleotide sequence ID" value="NZ_SJSM01000002.1"/>
</dbReference>
<name>A0A4R0NI91_9SPHI</name>
<gene>
    <name evidence="3" type="ORF">EZ444_04420</name>
</gene>
<evidence type="ECO:0000313" key="4">
    <source>
        <dbReference type="Proteomes" id="UP000291117"/>
    </source>
</evidence>
<sequence length="478" mass="50148">MKKLFTLFFSTICFCATAQTPGQPIKGIIVKGGKNPGGNTQLSVSGGINNPGSSIKTKANLVNGYALGANVYVPLFAKEGNGNLAGHTAHFFTIGLNAGGEYFAGTGNYNLAELPSYDISGQSAGPNVRGNNDGNKQNGFKAEAGVQANFSFGKVTLSPVLNAAYMSLKQNAISVVQDGTVNGVSYSKEIYAQQVAKTTGIAFIPKLRIAFFPGKLGFYLEGAYTSGPDVKSQSELFKPQGKVNDAGFYSQDQMSMGSSKPKDQNAKYNSFGVNFGLSIPLGNAISRRRLKGKVTKPGGNGVNLVNPMQNPSALAKPGNPIGGIIVKGGKNPGPRDRIAVTNENGEIVFSVTETGEYTLQLTIPEASGKSISSKGVKRIPSENNKREVRTYSGGRKNEVSAENMMARPGQPIKGVIVKGGKNPGGNSINLITNENGEFTFAVQEAGEYKLQITTPEAPGKSISEQGVAAPSKGKGKKN</sequence>
<dbReference type="Proteomes" id="UP000291117">
    <property type="component" value="Unassembled WGS sequence"/>
</dbReference>
<reference evidence="3 4" key="1">
    <citation type="submission" date="2019-02" db="EMBL/GenBank/DDBJ databases">
        <title>Pedobacter sp. RP-3-8 sp. nov., isolated from Arctic soil.</title>
        <authorList>
            <person name="Dahal R.H."/>
        </authorList>
    </citation>
    <scope>NUCLEOTIDE SEQUENCE [LARGE SCALE GENOMIC DNA]</scope>
    <source>
        <strain evidence="3 4">RP-3-8</strain>
    </source>
</reference>
<accession>A0A4R0NI91</accession>
<keyword evidence="2" id="KW-0732">Signal</keyword>
<proteinExistence type="predicted"/>
<dbReference type="EMBL" id="SJSM01000002">
    <property type="protein sequence ID" value="TCC98534.1"/>
    <property type="molecule type" value="Genomic_DNA"/>
</dbReference>
<comment type="caution">
    <text evidence="3">The sequence shown here is derived from an EMBL/GenBank/DDBJ whole genome shotgun (WGS) entry which is preliminary data.</text>
</comment>
<keyword evidence="3" id="KW-0645">Protease</keyword>
<dbReference type="OrthoDB" id="1265549at2"/>
<evidence type="ECO:0000256" key="2">
    <source>
        <dbReference type="SAM" id="SignalP"/>
    </source>
</evidence>
<keyword evidence="3" id="KW-0378">Hydrolase</keyword>
<feature type="region of interest" description="Disordered" evidence="1">
    <location>
        <begin position="454"/>
        <end position="478"/>
    </location>
</feature>
<evidence type="ECO:0000313" key="3">
    <source>
        <dbReference type="EMBL" id="TCC98534.1"/>
    </source>
</evidence>
<dbReference type="SUPFAM" id="SSF49478">
    <property type="entry name" value="Cna protein B-type domain"/>
    <property type="match status" value="1"/>
</dbReference>
<organism evidence="3 4">
    <name type="scientific">Pedobacter hiemivivus</name>
    <dbReference type="NCBI Taxonomy" id="2530454"/>
    <lineage>
        <taxon>Bacteria</taxon>
        <taxon>Pseudomonadati</taxon>
        <taxon>Bacteroidota</taxon>
        <taxon>Sphingobacteriia</taxon>
        <taxon>Sphingobacteriales</taxon>
        <taxon>Sphingobacteriaceae</taxon>
        <taxon>Pedobacter</taxon>
    </lineage>
</organism>
<dbReference type="GO" id="GO:0004180">
    <property type="term" value="F:carboxypeptidase activity"/>
    <property type="evidence" value="ECO:0007669"/>
    <property type="project" value="UniProtKB-KW"/>
</dbReference>
<dbReference type="InterPro" id="IPR013783">
    <property type="entry name" value="Ig-like_fold"/>
</dbReference>
<protein>
    <submittedName>
        <fullName evidence="3">Carboxypeptidase regulatory-like domain-containing protein</fullName>
    </submittedName>
</protein>